<dbReference type="InterPro" id="IPR050300">
    <property type="entry name" value="GDXG_lipolytic_enzyme"/>
</dbReference>
<organism evidence="3 4">
    <name type="scientific">Clostridium disporicum</name>
    <dbReference type="NCBI Taxonomy" id="84024"/>
    <lineage>
        <taxon>Bacteria</taxon>
        <taxon>Bacillati</taxon>
        <taxon>Bacillota</taxon>
        <taxon>Clostridia</taxon>
        <taxon>Eubacteriales</taxon>
        <taxon>Clostridiaceae</taxon>
        <taxon>Clostridium</taxon>
    </lineage>
</organism>
<feature type="domain" description="BD-FAE-like" evidence="2">
    <location>
        <begin position="72"/>
        <end position="272"/>
    </location>
</feature>
<accession>A0A173Y5Q4</accession>
<dbReference type="InterPro" id="IPR029058">
    <property type="entry name" value="AB_hydrolase_fold"/>
</dbReference>
<evidence type="ECO:0000256" key="1">
    <source>
        <dbReference type="ARBA" id="ARBA00022801"/>
    </source>
</evidence>
<dbReference type="Proteomes" id="UP000095594">
    <property type="component" value="Unassembled WGS sequence"/>
</dbReference>
<dbReference type="PANTHER" id="PTHR48081">
    <property type="entry name" value="AB HYDROLASE SUPERFAMILY PROTEIN C4A8.06C"/>
    <property type="match status" value="1"/>
</dbReference>
<dbReference type="Pfam" id="PF20434">
    <property type="entry name" value="BD-FAE"/>
    <property type="match status" value="1"/>
</dbReference>
<evidence type="ECO:0000313" key="4">
    <source>
        <dbReference type="Proteomes" id="UP000095594"/>
    </source>
</evidence>
<dbReference type="OrthoDB" id="24847at2"/>
<dbReference type="AlphaFoldDB" id="A0A173Y5Q4"/>
<dbReference type="EMBL" id="CYZX01000001">
    <property type="protein sequence ID" value="CUN58028.1"/>
    <property type="molecule type" value="Genomic_DNA"/>
</dbReference>
<dbReference type="SUPFAM" id="SSF53474">
    <property type="entry name" value="alpha/beta-Hydrolases"/>
    <property type="match status" value="1"/>
</dbReference>
<gene>
    <name evidence="3" type="ORF">ERS852471_00180</name>
</gene>
<dbReference type="InterPro" id="IPR049492">
    <property type="entry name" value="BD-FAE-like_dom"/>
</dbReference>
<keyword evidence="1" id="KW-0378">Hydrolase</keyword>
<dbReference type="GO" id="GO:0016787">
    <property type="term" value="F:hydrolase activity"/>
    <property type="evidence" value="ECO:0007669"/>
    <property type="project" value="UniProtKB-KW"/>
</dbReference>
<reference evidence="3 4" key="1">
    <citation type="submission" date="2015-09" db="EMBL/GenBank/DDBJ databases">
        <authorList>
            <consortium name="Pathogen Informatics"/>
        </authorList>
    </citation>
    <scope>NUCLEOTIDE SEQUENCE [LARGE SCALE GENOMIC DNA]</scope>
    <source>
        <strain evidence="3 4">2789STDY5834856</strain>
    </source>
</reference>
<evidence type="ECO:0000313" key="3">
    <source>
        <dbReference type="EMBL" id="CUN58028.1"/>
    </source>
</evidence>
<dbReference type="PANTHER" id="PTHR48081:SF13">
    <property type="entry name" value="ALPHA_BETA HYDROLASE"/>
    <property type="match status" value="1"/>
</dbReference>
<evidence type="ECO:0000259" key="2">
    <source>
        <dbReference type="Pfam" id="PF20434"/>
    </source>
</evidence>
<protein>
    <submittedName>
        <fullName evidence="3">Lipase</fullName>
    </submittedName>
</protein>
<sequence length="319" mass="36377">MKKIILPLFLLLIFFITLSYDSIRFYFNITKEIINLNSNLAVIASNFYTEPTSEVSYKDVVYKSRGNLDLTLDIYSPKKTNKGASPVIIYVFGDSWMYGNKNLPSELSPIIEILRNEGFTIISTSYELLKTDAIFDKQISDIKDTIRWIYKNKDIYNFDTDNIGIVSPSAGSQLSMIAAFSDNNMFIDDLSLASYPSNISYVVDLFGPTELSKINISLAPTEVAEKFDTYDIENISELYSPINYVKEDLPNTLIIHSIVDTIVPYSSSLKLFNESKNNNNNFELLSLETCTHYLENLSTKEAITLYFKILSFIYKNSKN</sequence>
<proteinExistence type="predicted"/>
<dbReference type="Gene3D" id="3.40.50.1820">
    <property type="entry name" value="alpha/beta hydrolase"/>
    <property type="match status" value="1"/>
</dbReference>
<name>A0A173Y5Q4_9CLOT</name>